<dbReference type="InterPro" id="IPR002110">
    <property type="entry name" value="Ankyrin_rpt"/>
</dbReference>
<feature type="compositionally biased region" description="Polar residues" evidence="4">
    <location>
        <begin position="41"/>
        <end position="53"/>
    </location>
</feature>
<dbReference type="InterPro" id="IPR051165">
    <property type="entry name" value="Multifunctional_ANK_Repeat"/>
</dbReference>
<dbReference type="PROSITE" id="PS50297">
    <property type="entry name" value="ANK_REP_REGION"/>
    <property type="match status" value="1"/>
</dbReference>
<accession>A0ABR4JE16</accession>
<proteinExistence type="predicted"/>
<evidence type="ECO:0000313" key="5">
    <source>
        <dbReference type="EMBL" id="KAL2837977.1"/>
    </source>
</evidence>
<organism evidence="5 6">
    <name type="scientific">Aspergillus pseudodeflectus</name>
    <dbReference type="NCBI Taxonomy" id="176178"/>
    <lineage>
        <taxon>Eukaryota</taxon>
        <taxon>Fungi</taxon>
        <taxon>Dikarya</taxon>
        <taxon>Ascomycota</taxon>
        <taxon>Pezizomycotina</taxon>
        <taxon>Eurotiomycetes</taxon>
        <taxon>Eurotiomycetidae</taxon>
        <taxon>Eurotiales</taxon>
        <taxon>Aspergillaceae</taxon>
        <taxon>Aspergillus</taxon>
        <taxon>Aspergillus subgen. Nidulantes</taxon>
    </lineage>
</organism>
<dbReference type="Pfam" id="PF12796">
    <property type="entry name" value="Ank_2"/>
    <property type="match status" value="2"/>
</dbReference>
<feature type="region of interest" description="Disordered" evidence="4">
    <location>
        <begin position="39"/>
        <end position="68"/>
    </location>
</feature>
<evidence type="ECO:0000256" key="3">
    <source>
        <dbReference type="PROSITE-ProRule" id="PRU00023"/>
    </source>
</evidence>
<feature type="repeat" description="ANK" evidence="3">
    <location>
        <begin position="269"/>
        <end position="301"/>
    </location>
</feature>
<evidence type="ECO:0000256" key="1">
    <source>
        <dbReference type="ARBA" id="ARBA00022737"/>
    </source>
</evidence>
<dbReference type="InterPro" id="IPR036770">
    <property type="entry name" value="Ankyrin_rpt-contain_sf"/>
</dbReference>
<dbReference type="SMART" id="SM00248">
    <property type="entry name" value="ANK"/>
    <property type="match status" value="6"/>
</dbReference>
<evidence type="ECO:0000256" key="2">
    <source>
        <dbReference type="ARBA" id="ARBA00023043"/>
    </source>
</evidence>
<dbReference type="GeneID" id="98164027"/>
<sequence length="400" mass="43149">MADDAHVYYTIRTVRQSVDWIVAQLSAEARRGEICRALSRSAATRQPRPSASYSERKTGHDQPSNAPTHRLSAAACVGDPALVQSLLDEGVDVNAQSDVFDSALVNAARWGHLPLVRLLIANGADVHKDVLHDVGGYQVSREEIDGGFSEDEKDFVGWFIRAPAVCHPLQAAALGGHEDIIKLLLEPHLNLSRSSCTFFHSIISAAKGGSANVLRVLMASADFAAIGTRFKGLVLDQALKKAAGGGHLDCMELLIDAGTPLGYNGDLEGQNPPLFYAAKKGQNKAIELLLDRGANVNLSRLAWDHPLTAAATAGYPRALSLLLDRGAVFNSNGDCLGANLIKGRVQACALRVILERGYHKSNRDSVLRCLQSAKKKKRWDLVALFLEYGVTLPKPKKLPA</sequence>
<keyword evidence="6" id="KW-1185">Reference proteome</keyword>
<dbReference type="Gene3D" id="1.25.40.20">
    <property type="entry name" value="Ankyrin repeat-containing domain"/>
    <property type="match status" value="2"/>
</dbReference>
<dbReference type="PANTHER" id="PTHR24123:SF33">
    <property type="entry name" value="PROTEIN HOS4"/>
    <property type="match status" value="1"/>
</dbReference>
<keyword evidence="2 3" id="KW-0040">ANK repeat</keyword>
<dbReference type="RefSeq" id="XP_070892775.1">
    <property type="nucleotide sequence ID" value="XM_071048863.1"/>
</dbReference>
<dbReference type="EMBL" id="JBFXLR010000090">
    <property type="protein sequence ID" value="KAL2837977.1"/>
    <property type="molecule type" value="Genomic_DNA"/>
</dbReference>
<reference evidence="5 6" key="1">
    <citation type="submission" date="2024-07" db="EMBL/GenBank/DDBJ databases">
        <title>Section-level genome sequencing and comparative genomics of Aspergillus sections Usti and Cavernicolus.</title>
        <authorList>
            <consortium name="Lawrence Berkeley National Laboratory"/>
            <person name="Nybo J.L."/>
            <person name="Vesth T.C."/>
            <person name="Theobald S."/>
            <person name="Frisvad J.C."/>
            <person name="Larsen T.O."/>
            <person name="Kjaerboelling I."/>
            <person name="Rothschild-Mancinelli K."/>
            <person name="Lyhne E.K."/>
            <person name="Kogle M.E."/>
            <person name="Barry K."/>
            <person name="Clum A."/>
            <person name="Na H."/>
            <person name="Ledsgaard L."/>
            <person name="Lin J."/>
            <person name="Lipzen A."/>
            <person name="Kuo A."/>
            <person name="Riley R."/>
            <person name="Mondo S."/>
            <person name="LaButti K."/>
            <person name="Haridas S."/>
            <person name="Pangalinan J."/>
            <person name="Salamov A.A."/>
            <person name="Simmons B.A."/>
            <person name="Magnuson J.K."/>
            <person name="Chen J."/>
            <person name="Drula E."/>
            <person name="Henrissat B."/>
            <person name="Wiebenga A."/>
            <person name="Lubbers R.J."/>
            <person name="Gomes A.C."/>
            <person name="Macurrencykelacurrency M.R."/>
            <person name="Stajich J."/>
            <person name="Grigoriev I.V."/>
            <person name="Mortensen U.H."/>
            <person name="De vries R.P."/>
            <person name="Baker S.E."/>
            <person name="Andersen M.R."/>
        </authorList>
    </citation>
    <scope>NUCLEOTIDE SEQUENCE [LARGE SCALE GENOMIC DNA]</scope>
    <source>
        <strain evidence="5 6">CBS 756.74</strain>
    </source>
</reference>
<evidence type="ECO:0000313" key="6">
    <source>
        <dbReference type="Proteomes" id="UP001610444"/>
    </source>
</evidence>
<dbReference type="SUPFAM" id="SSF48403">
    <property type="entry name" value="Ankyrin repeat"/>
    <property type="match status" value="1"/>
</dbReference>
<dbReference type="Proteomes" id="UP001610444">
    <property type="component" value="Unassembled WGS sequence"/>
</dbReference>
<name>A0ABR4JE16_9EURO</name>
<protein>
    <submittedName>
        <fullName evidence="5">Ankyrin repeat-containing domain protein</fullName>
    </submittedName>
</protein>
<comment type="caution">
    <text evidence="5">The sequence shown here is derived from an EMBL/GenBank/DDBJ whole genome shotgun (WGS) entry which is preliminary data.</text>
</comment>
<gene>
    <name evidence="5" type="ORF">BJX68DRAFT_280078</name>
</gene>
<keyword evidence="1" id="KW-0677">Repeat</keyword>
<evidence type="ECO:0000256" key="4">
    <source>
        <dbReference type="SAM" id="MobiDB-lite"/>
    </source>
</evidence>
<dbReference type="PANTHER" id="PTHR24123">
    <property type="entry name" value="ANKYRIN REPEAT-CONTAINING"/>
    <property type="match status" value="1"/>
</dbReference>
<dbReference type="PROSITE" id="PS50088">
    <property type="entry name" value="ANK_REPEAT"/>
    <property type="match status" value="1"/>
</dbReference>